<dbReference type="RefSeq" id="WP_002699266.1">
    <property type="nucleotide sequence ID" value="NZ_AAWS01000022.1"/>
</dbReference>
<keyword evidence="3" id="KW-1185">Reference proteome</keyword>
<evidence type="ECO:0008006" key="4">
    <source>
        <dbReference type="Google" id="ProtNLM"/>
    </source>
</evidence>
<proteinExistence type="predicted"/>
<reference evidence="2 3" key="1">
    <citation type="submission" date="2007-01" db="EMBL/GenBank/DDBJ databases">
        <authorList>
            <person name="Haygood M."/>
            <person name="Podell S."/>
            <person name="Anderson C."/>
            <person name="Hopkinson B."/>
            <person name="Roe K."/>
            <person name="Barbeau K."/>
            <person name="Gaasterland T."/>
            <person name="Ferriera S."/>
            <person name="Johnson J."/>
            <person name="Kravitz S."/>
            <person name="Beeson K."/>
            <person name="Sutton G."/>
            <person name="Rogers Y.-H."/>
            <person name="Friedman R."/>
            <person name="Frazier M."/>
            <person name="Venter J.C."/>
        </authorList>
    </citation>
    <scope>NUCLEOTIDE SEQUENCE [LARGE SCALE GENOMIC DNA]</scope>
    <source>
        <strain evidence="2 3">ATCC 23134</strain>
    </source>
</reference>
<accession>A1ZPV3</accession>
<sequence length="188" mass="22368">MSTHKNKDHYIEIPLNFDVDHFWEIYNEQWQDEIILIDRRHSDRFYLGRILTALFIFGFIMAFINGVWAFFIGVGIVLSVGYQVKMANDLQAMQQKLDNKRADVEKWLDDLKTAHSFRLLLTPDYFTLFQDETPHQMPWEKCQSFAANENYLMIIGQPQEPNFIFPRKSMKEADFFTLTRTVEEKILS</sequence>
<name>A1ZPV3_MICM2</name>
<evidence type="ECO:0000313" key="3">
    <source>
        <dbReference type="Proteomes" id="UP000004095"/>
    </source>
</evidence>
<dbReference type="EMBL" id="AAWS01000022">
    <property type="protein sequence ID" value="EAY27608.1"/>
    <property type="molecule type" value="Genomic_DNA"/>
</dbReference>
<keyword evidence="1" id="KW-1133">Transmembrane helix</keyword>
<feature type="transmembrane region" description="Helical" evidence="1">
    <location>
        <begin position="46"/>
        <end position="64"/>
    </location>
</feature>
<dbReference type="Proteomes" id="UP000004095">
    <property type="component" value="Unassembled WGS sequence"/>
</dbReference>
<keyword evidence="1" id="KW-0472">Membrane</keyword>
<dbReference type="OrthoDB" id="1271589at2"/>
<protein>
    <recommendedName>
        <fullName evidence="4">YcxB-like protein domain-containing protein</fullName>
    </recommendedName>
</protein>
<dbReference type="AlphaFoldDB" id="A1ZPV3"/>
<keyword evidence="1" id="KW-0812">Transmembrane</keyword>
<gene>
    <name evidence="2" type="ORF">M23134_02855</name>
</gene>
<comment type="caution">
    <text evidence="2">The sequence shown here is derived from an EMBL/GenBank/DDBJ whole genome shotgun (WGS) entry which is preliminary data.</text>
</comment>
<organism evidence="2 3">
    <name type="scientific">Microscilla marina ATCC 23134</name>
    <dbReference type="NCBI Taxonomy" id="313606"/>
    <lineage>
        <taxon>Bacteria</taxon>
        <taxon>Pseudomonadati</taxon>
        <taxon>Bacteroidota</taxon>
        <taxon>Cytophagia</taxon>
        <taxon>Cytophagales</taxon>
        <taxon>Microscillaceae</taxon>
        <taxon>Microscilla</taxon>
    </lineage>
</organism>
<evidence type="ECO:0000256" key="1">
    <source>
        <dbReference type="SAM" id="Phobius"/>
    </source>
</evidence>
<evidence type="ECO:0000313" key="2">
    <source>
        <dbReference type="EMBL" id="EAY27608.1"/>
    </source>
</evidence>